<reference evidence="1" key="1">
    <citation type="journal article" date="2015" name="Genome Biol. Evol.">
        <title>Organellar Genomes of White Spruce (Picea glauca): Assembly and Annotation.</title>
        <authorList>
            <person name="Jackman S.D."/>
            <person name="Warren R.L."/>
            <person name="Gibb E.A."/>
            <person name="Vandervalk B.P."/>
            <person name="Mohamadi H."/>
            <person name="Chu J."/>
            <person name="Raymond A."/>
            <person name="Pleasance S."/>
            <person name="Coope R."/>
            <person name="Wildung M.R."/>
            <person name="Ritland C.E."/>
            <person name="Bousquet J."/>
            <person name="Jones S.J."/>
            <person name="Bohlmann J."/>
            <person name="Birol I."/>
        </authorList>
    </citation>
    <scope>NUCLEOTIDE SEQUENCE [LARGE SCALE GENOMIC DNA]</scope>
    <source>
        <tissue evidence="1">Flushing bud</tissue>
    </source>
</reference>
<dbReference type="EMBL" id="LKAM01000001">
    <property type="protein sequence ID" value="KUM50207.1"/>
    <property type="molecule type" value="Genomic_DNA"/>
</dbReference>
<geneLocation type="mitochondrion" evidence="1"/>
<dbReference type="AlphaFoldDB" id="A0A101M3F2"/>
<sequence>MDPATAKPLPSIATEHTFLPRMDGRNYEALYMFIHYLRVRQNNIARGYNKWLNEPFTKSLERTKP</sequence>
<evidence type="ECO:0000313" key="1">
    <source>
        <dbReference type="EMBL" id="KUM50207.1"/>
    </source>
</evidence>
<proteinExistence type="predicted"/>
<gene>
    <name evidence="1" type="ORF">ABT39_MTgene50</name>
</gene>
<keyword evidence="1" id="KW-0496">Mitochondrion</keyword>
<protein>
    <submittedName>
        <fullName evidence="1">Uncharacterized protein</fullName>
    </submittedName>
</protein>
<accession>A0A101M3F2</accession>
<comment type="caution">
    <text evidence="1">The sequence shown here is derived from an EMBL/GenBank/DDBJ whole genome shotgun (WGS) entry which is preliminary data.</text>
</comment>
<organism evidence="1">
    <name type="scientific">Picea glauca</name>
    <name type="common">White spruce</name>
    <name type="synonym">Pinus glauca</name>
    <dbReference type="NCBI Taxonomy" id="3330"/>
    <lineage>
        <taxon>Eukaryota</taxon>
        <taxon>Viridiplantae</taxon>
        <taxon>Streptophyta</taxon>
        <taxon>Embryophyta</taxon>
        <taxon>Tracheophyta</taxon>
        <taxon>Spermatophyta</taxon>
        <taxon>Pinopsida</taxon>
        <taxon>Pinidae</taxon>
        <taxon>Conifers I</taxon>
        <taxon>Pinales</taxon>
        <taxon>Pinaceae</taxon>
        <taxon>Picea</taxon>
    </lineage>
</organism>
<name>A0A101M3F2_PICGL</name>